<name>A0A9E8JWS4_9VIRU</name>
<feature type="transmembrane region" description="Helical" evidence="1">
    <location>
        <begin position="100"/>
        <end position="120"/>
    </location>
</feature>
<protein>
    <submittedName>
        <fullName evidence="3">DUF2177 domain containing protein</fullName>
    </submittedName>
</protein>
<proteinExistence type="predicted"/>
<sequence>MLKNLKIFIIIGIIMAILDYIYLNSISSFFKKAIYKIQKSPLVFKYVPAILCYFFLILSLFYFIISKNGNLLDAFILGVCIYGVFELTNYATISKWPLKLVIIDTLWGGILFSLTTFIYLKFFKIKN</sequence>
<dbReference type="EMBL" id="OP765584">
    <property type="protein sequence ID" value="UZT29070.1"/>
    <property type="molecule type" value="Genomic_DNA"/>
</dbReference>
<dbReference type="EMBL" id="OP765507">
    <property type="protein sequence ID" value="UZT28794.1"/>
    <property type="molecule type" value="Genomic_DNA"/>
</dbReference>
<feature type="transmembrane region" description="Helical" evidence="1">
    <location>
        <begin position="43"/>
        <end position="65"/>
    </location>
</feature>
<evidence type="ECO:0000313" key="2">
    <source>
        <dbReference type="EMBL" id="UZT28794.1"/>
    </source>
</evidence>
<evidence type="ECO:0000256" key="1">
    <source>
        <dbReference type="SAM" id="Phobius"/>
    </source>
</evidence>
<dbReference type="Pfam" id="PF09945">
    <property type="entry name" value="DUF2177"/>
    <property type="match status" value="1"/>
</dbReference>
<accession>A0A9E8JWS4</accession>
<reference evidence="3" key="1">
    <citation type="submission" date="2022-11" db="EMBL/GenBank/DDBJ databases">
        <title>Genomics discovery of giant fungal viruses from subsurface oceanic crustal fluids.</title>
        <authorList>
            <person name="Bhattacharjee A.S."/>
            <person name="Schulz F."/>
            <person name="Woyke T."/>
            <person name="Orcutt B.N."/>
            <person name="Matinez Martinez J."/>
        </authorList>
    </citation>
    <scope>NUCLEOTIDE SEQUENCE</scope>
    <source>
        <strain evidence="2">VSAG1.JdFR</strain>
        <strain evidence="3">VSAG8.JdFR</strain>
    </source>
</reference>
<dbReference type="InterPro" id="IPR018687">
    <property type="entry name" value="DUF2177_membr"/>
</dbReference>
<feature type="transmembrane region" description="Helical" evidence="1">
    <location>
        <begin position="6"/>
        <end position="23"/>
    </location>
</feature>
<organism evidence="3">
    <name type="scientific">Nucleocytoviricota sp</name>
    <dbReference type="NCBI Taxonomy" id="2809609"/>
    <lineage>
        <taxon>Viruses</taxon>
        <taxon>Varidnaviria</taxon>
        <taxon>Bamfordvirae</taxon>
        <taxon>Nucleocytoviricota</taxon>
    </lineage>
</organism>
<keyword evidence="1" id="KW-1133">Transmembrane helix</keyword>
<keyword evidence="1" id="KW-0812">Transmembrane</keyword>
<keyword evidence="1" id="KW-0472">Membrane</keyword>
<feature type="transmembrane region" description="Helical" evidence="1">
    <location>
        <begin position="71"/>
        <end position="88"/>
    </location>
</feature>
<evidence type="ECO:0000313" key="3">
    <source>
        <dbReference type="EMBL" id="UZT29070.1"/>
    </source>
</evidence>